<evidence type="ECO:0000256" key="1">
    <source>
        <dbReference type="ARBA" id="ARBA00023002"/>
    </source>
</evidence>
<dbReference type="InterPro" id="IPR036291">
    <property type="entry name" value="NAD(P)-bd_dom_sf"/>
</dbReference>
<reference evidence="3" key="1">
    <citation type="submission" date="2023-03" db="EMBL/GenBank/DDBJ databases">
        <title>Actinorhabdospora filicis NBRC 111898.</title>
        <authorList>
            <person name="Ichikawa N."/>
            <person name="Sato H."/>
            <person name="Tonouchi N."/>
        </authorList>
    </citation>
    <scope>NUCLEOTIDE SEQUENCE</scope>
    <source>
        <strain evidence="3">NBRC 111898</strain>
    </source>
</reference>
<dbReference type="Pfam" id="PF03807">
    <property type="entry name" value="F420_oxidored"/>
    <property type="match status" value="1"/>
</dbReference>
<name>A0A9W6SEU0_9ACTN</name>
<keyword evidence="1" id="KW-0560">Oxidoreductase</keyword>
<organism evidence="3 4">
    <name type="scientific">Actinorhabdospora filicis</name>
    <dbReference type="NCBI Taxonomy" id="1785913"/>
    <lineage>
        <taxon>Bacteria</taxon>
        <taxon>Bacillati</taxon>
        <taxon>Actinomycetota</taxon>
        <taxon>Actinomycetes</taxon>
        <taxon>Micromonosporales</taxon>
        <taxon>Micromonosporaceae</taxon>
        <taxon>Actinorhabdospora</taxon>
    </lineage>
</organism>
<dbReference type="InterPro" id="IPR028939">
    <property type="entry name" value="P5C_Rdtase_cat_N"/>
</dbReference>
<gene>
    <name evidence="3" type="ORF">Afil01_06870</name>
</gene>
<sequence length="218" mass="21137">MKIGVIGNGSMAAVLGGRWAAAGHDVLFGGRDTARAASLAARLTTAGTPARAGTPAEAAAHGTGAVLLAVPADAAPKVAAILAAELTGRTVIDCANPVGPGFLLTGPPGTSTATAIAAAAPSAHIVKAFNLCHESVWATPPVYDGRPLAVPLCGDDPTALTTARRLTTDLGATPVDAGGLNRAALLEATAALVIGLWVGAGADAQAILPPLTAAGPVG</sequence>
<dbReference type="Proteomes" id="UP001165079">
    <property type="component" value="Unassembled WGS sequence"/>
</dbReference>
<evidence type="ECO:0000313" key="3">
    <source>
        <dbReference type="EMBL" id="GLZ75880.1"/>
    </source>
</evidence>
<dbReference type="SUPFAM" id="SSF51735">
    <property type="entry name" value="NAD(P)-binding Rossmann-fold domains"/>
    <property type="match status" value="1"/>
</dbReference>
<protein>
    <submittedName>
        <fullName evidence="3">NADP oxidoreductase</fullName>
    </submittedName>
</protein>
<keyword evidence="4" id="KW-1185">Reference proteome</keyword>
<dbReference type="EMBL" id="BSTX01000001">
    <property type="protein sequence ID" value="GLZ75880.1"/>
    <property type="molecule type" value="Genomic_DNA"/>
</dbReference>
<dbReference type="AlphaFoldDB" id="A0A9W6SEU0"/>
<dbReference type="PANTHER" id="PTHR14239">
    <property type="entry name" value="DUDULIN-RELATED"/>
    <property type="match status" value="1"/>
</dbReference>
<dbReference type="GO" id="GO:0016491">
    <property type="term" value="F:oxidoreductase activity"/>
    <property type="evidence" value="ECO:0007669"/>
    <property type="project" value="UniProtKB-KW"/>
</dbReference>
<evidence type="ECO:0000259" key="2">
    <source>
        <dbReference type="Pfam" id="PF03807"/>
    </source>
</evidence>
<evidence type="ECO:0000313" key="4">
    <source>
        <dbReference type="Proteomes" id="UP001165079"/>
    </source>
</evidence>
<dbReference type="PANTHER" id="PTHR14239:SF10">
    <property type="entry name" value="REDUCTASE"/>
    <property type="match status" value="1"/>
</dbReference>
<dbReference type="Gene3D" id="3.40.50.720">
    <property type="entry name" value="NAD(P)-binding Rossmann-like Domain"/>
    <property type="match status" value="1"/>
</dbReference>
<proteinExistence type="predicted"/>
<feature type="domain" description="Pyrroline-5-carboxylate reductase catalytic N-terminal" evidence="2">
    <location>
        <begin position="2"/>
        <end position="97"/>
    </location>
</feature>
<comment type="caution">
    <text evidence="3">The sequence shown here is derived from an EMBL/GenBank/DDBJ whole genome shotgun (WGS) entry which is preliminary data.</text>
</comment>
<accession>A0A9W6SEU0</accession>
<dbReference type="InterPro" id="IPR051267">
    <property type="entry name" value="STEAP_metalloreductase"/>
</dbReference>
<dbReference type="RefSeq" id="WP_285661098.1">
    <property type="nucleotide sequence ID" value="NZ_BSTX01000001.1"/>
</dbReference>